<sequence>MEDLTQAEIAARLGLTRLRVNRILSECRASGLVRVHLASRLESCVALEARLVQDFGLADAVIVPTPDDPAKLPGLIGMAAGDHLSRYLARAEVSVFGVGWGATLRETIRHIAQADLPDLWVTAMMGGLTQGLELNTFETAGELARRLNAQCTYLAAPIYAGSAQSRDTLVALDVFAEVFARIRAVDLALLSLGDLSPRSLLIRHGLPNDVTVRELKAAGAVGDVLGQFLDATGRPIDHPINERVIGLPSAQLAEVRHVVLAAGGRHKTAVIAAALRGGIPRVLVTDEETARAALSLAG</sequence>
<dbReference type="Proteomes" id="UP000317078">
    <property type="component" value="Unassembled WGS sequence"/>
</dbReference>
<dbReference type="InterPro" id="IPR036388">
    <property type="entry name" value="WH-like_DNA-bd_sf"/>
</dbReference>
<dbReference type="GO" id="GO:0003677">
    <property type="term" value="F:DNA binding"/>
    <property type="evidence" value="ECO:0007669"/>
    <property type="project" value="UniProtKB-KW"/>
</dbReference>
<evidence type="ECO:0000256" key="3">
    <source>
        <dbReference type="ARBA" id="ARBA00023125"/>
    </source>
</evidence>
<evidence type="ECO:0000256" key="4">
    <source>
        <dbReference type="ARBA" id="ARBA00023163"/>
    </source>
</evidence>
<dbReference type="Gene3D" id="3.40.50.1360">
    <property type="match status" value="1"/>
</dbReference>
<keyword evidence="3" id="KW-0238">DNA-binding</keyword>
<comment type="caution">
    <text evidence="6">The sequence shown here is derived from an EMBL/GenBank/DDBJ whole genome shotgun (WGS) entry which is preliminary data.</text>
</comment>
<gene>
    <name evidence="6" type="ORF">EAH89_10265</name>
</gene>
<dbReference type="PANTHER" id="PTHR34294:SF1">
    <property type="entry name" value="TRANSCRIPTIONAL REGULATOR LSRR"/>
    <property type="match status" value="1"/>
</dbReference>
<dbReference type="InterPro" id="IPR037171">
    <property type="entry name" value="NagB/RpiA_transferase-like"/>
</dbReference>
<evidence type="ECO:0000259" key="5">
    <source>
        <dbReference type="PROSITE" id="PS51063"/>
    </source>
</evidence>
<accession>A0A502G9Z6</accession>
<feature type="domain" description="HTH crp-type" evidence="5">
    <location>
        <begin position="1"/>
        <end position="67"/>
    </location>
</feature>
<dbReference type="InterPro" id="IPR012318">
    <property type="entry name" value="HTH_CRP"/>
</dbReference>
<dbReference type="InterPro" id="IPR007324">
    <property type="entry name" value="Sugar-bd_dom_put"/>
</dbReference>
<protein>
    <submittedName>
        <fullName evidence="6">Winged helix-turn-helix transcriptional regulator</fullName>
    </submittedName>
</protein>
<dbReference type="AlphaFoldDB" id="A0A502G9Z6"/>
<dbReference type="GO" id="GO:0030246">
    <property type="term" value="F:carbohydrate binding"/>
    <property type="evidence" value="ECO:0007669"/>
    <property type="project" value="InterPro"/>
</dbReference>
<evidence type="ECO:0000313" key="6">
    <source>
        <dbReference type="EMBL" id="TPG57846.1"/>
    </source>
</evidence>
<dbReference type="SUPFAM" id="SSF100950">
    <property type="entry name" value="NagB/RpiA/CoA transferase-like"/>
    <property type="match status" value="1"/>
</dbReference>
<dbReference type="Pfam" id="PF04198">
    <property type="entry name" value="Sugar-bind"/>
    <property type="match status" value="1"/>
</dbReference>
<dbReference type="PROSITE" id="PS51063">
    <property type="entry name" value="HTH_CRP_2"/>
    <property type="match status" value="1"/>
</dbReference>
<reference evidence="6 7" key="1">
    <citation type="journal article" date="2019" name="Environ. Microbiol.">
        <title>Species interactions and distinct microbial communities in high Arctic permafrost affected cryosols are associated with the CH4 and CO2 gas fluxes.</title>
        <authorList>
            <person name="Altshuler I."/>
            <person name="Hamel J."/>
            <person name="Turney S."/>
            <person name="Magnuson E."/>
            <person name="Levesque R."/>
            <person name="Greer C."/>
            <person name="Whyte L.G."/>
        </authorList>
    </citation>
    <scope>NUCLEOTIDE SEQUENCE [LARGE SCALE GENOMIC DNA]</scope>
    <source>
        <strain evidence="6 7">S9.3B</strain>
    </source>
</reference>
<keyword evidence="7" id="KW-1185">Reference proteome</keyword>
<evidence type="ECO:0000256" key="2">
    <source>
        <dbReference type="ARBA" id="ARBA00023015"/>
    </source>
</evidence>
<name>A0A502G9Z6_9PROT</name>
<dbReference type="InterPro" id="IPR051054">
    <property type="entry name" value="SorC_transcr_regulators"/>
</dbReference>
<organism evidence="6 7">
    <name type="scientific">Muricoccus nepalensis</name>
    <dbReference type="NCBI Taxonomy" id="1854500"/>
    <lineage>
        <taxon>Bacteria</taxon>
        <taxon>Pseudomonadati</taxon>
        <taxon>Pseudomonadota</taxon>
        <taxon>Alphaproteobacteria</taxon>
        <taxon>Acetobacterales</taxon>
        <taxon>Roseomonadaceae</taxon>
        <taxon>Muricoccus</taxon>
    </lineage>
</organism>
<dbReference type="OrthoDB" id="7355674at2"/>
<dbReference type="PANTHER" id="PTHR34294">
    <property type="entry name" value="TRANSCRIPTIONAL REGULATOR-RELATED"/>
    <property type="match status" value="1"/>
</dbReference>
<dbReference type="Pfam" id="PF13545">
    <property type="entry name" value="HTH_Crp_2"/>
    <property type="match status" value="1"/>
</dbReference>
<dbReference type="EMBL" id="RCZP01000007">
    <property type="protein sequence ID" value="TPG57846.1"/>
    <property type="molecule type" value="Genomic_DNA"/>
</dbReference>
<keyword evidence="4" id="KW-0804">Transcription</keyword>
<dbReference type="GO" id="GO:0006355">
    <property type="term" value="P:regulation of DNA-templated transcription"/>
    <property type="evidence" value="ECO:0007669"/>
    <property type="project" value="InterPro"/>
</dbReference>
<evidence type="ECO:0000313" key="7">
    <source>
        <dbReference type="Proteomes" id="UP000317078"/>
    </source>
</evidence>
<keyword evidence="2" id="KW-0805">Transcription regulation</keyword>
<evidence type="ECO:0000256" key="1">
    <source>
        <dbReference type="ARBA" id="ARBA00010466"/>
    </source>
</evidence>
<comment type="similarity">
    <text evidence="1">Belongs to the SorC transcriptional regulatory family.</text>
</comment>
<dbReference type="Gene3D" id="1.10.10.10">
    <property type="entry name" value="Winged helix-like DNA-binding domain superfamily/Winged helix DNA-binding domain"/>
    <property type="match status" value="1"/>
</dbReference>
<proteinExistence type="inferred from homology"/>